<accession>A0ABV5UY12</accession>
<evidence type="ECO:0000256" key="1">
    <source>
        <dbReference type="ARBA" id="ARBA00004651"/>
    </source>
</evidence>
<feature type="transmembrane region" description="Helical" evidence="7">
    <location>
        <begin position="342"/>
        <end position="366"/>
    </location>
</feature>
<dbReference type="InterPro" id="IPR050545">
    <property type="entry name" value="Mycobact_MmpL"/>
</dbReference>
<comment type="caution">
    <text evidence="9">The sequence shown here is derived from an EMBL/GenBank/DDBJ whole genome shotgun (WGS) entry which is preliminary data.</text>
</comment>
<comment type="similarity">
    <text evidence="2">Belongs to the resistance-nodulation-cell division (RND) (TC 2.A.6) family. MmpL subfamily.</text>
</comment>
<keyword evidence="3" id="KW-1003">Cell membrane</keyword>
<evidence type="ECO:0000256" key="3">
    <source>
        <dbReference type="ARBA" id="ARBA00022475"/>
    </source>
</evidence>
<protein>
    <submittedName>
        <fullName evidence="9">MMPL family transporter</fullName>
    </submittedName>
</protein>
<dbReference type="PROSITE" id="PS50156">
    <property type="entry name" value="SSD"/>
    <property type="match status" value="1"/>
</dbReference>
<dbReference type="Gene3D" id="1.20.1640.10">
    <property type="entry name" value="Multidrug efflux transporter AcrB transmembrane domain"/>
    <property type="match status" value="2"/>
</dbReference>
<dbReference type="Proteomes" id="UP001589613">
    <property type="component" value="Unassembled WGS sequence"/>
</dbReference>
<comment type="subcellular location">
    <subcellularLocation>
        <location evidence="1">Cell membrane</location>
        <topology evidence="1">Multi-pass membrane protein</topology>
    </subcellularLocation>
</comment>
<organism evidence="9 10">
    <name type="scientific">Ornithinimicrobium kibberense</name>
    <dbReference type="NCBI Taxonomy" id="282060"/>
    <lineage>
        <taxon>Bacteria</taxon>
        <taxon>Bacillati</taxon>
        <taxon>Actinomycetota</taxon>
        <taxon>Actinomycetes</taxon>
        <taxon>Micrococcales</taxon>
        <taxon>Ornithinimicrobiaceae</taxon>
        <taxon>Ornithinimicrobium</taxon>
    </lineage>
</organism>
<evidence type="ECO:0000313" key="10">
    <source>
        <dbReference type="Proteomes" id="UP001589613"/>
    </source>
</evidence>
<feature type="transmembrane region" description="Helical" evidence="7">
    <location>
        <begin position="627"/>
        <end position="648"/>
    </location>
</feature>
<feature type="transmembrane region" description="Helical" evidence="7">
    <location>
        <begin position="258"/>
        <end position="278"/>
    </location>
</feature>
<keyword evidence="6 7" id="KW-0472">Membrane</keyword>
<name>A0ABV5UY12_9MICO</name>
<feature type="transmembrane region" description="Helical" evidence="7">
    <location>
        <begin position="25"/>
        <end position="45"/>
    </location>
</feature>
<evidence type="ECO:0000256" key="4">
    <source>
        <dbReference type="ARBA" id="ARBA00022692"/>
    </source>
</evidence>
<evidence type="ECO:0000256" key="6">
    <source>
        <dbReference type="ARBA" id="ARBA00023136"/>
    </source>
</evidence>
<evidence type="ECO:0000256" key="2">
    <source>
        <dbReference type="ARBA" id="ARBA00010157"/>
    </source>
</evidence>
<feature type="transmembrane region" description="Helical" evidence="7">
    <location>
        <begin position="317"/>
        <end position="336"/>
    </location>
</feature>
<feature type="transmembrane region" description="Helical" evidence="7">
    <location>
        <begin position="589"/>
        <end position="607"/>
    </location>
</feature>
<evidence type="ECO:0000256" key="5">
    <source>
        <dbReference type="ARBA" id="ARBA00022989"/>
    </source>
</evidence>
<dbReference type="InterPro" id="IPR000731">
    <property type="entry name" value="SSD"/>
</dbReference>
<evidence type="ECO:0000256" key="7">
    <source>
        <dbReference type="SAM" id="Phobius"/>
    </source>
</evidence>
<evidence type="ECO:0000259" key="8">
    <source>
        <dbReference type="PROSITE" id="PS50156"/>
    </source>
</evidence>
<feature type="domain" description="SSD" evidence="8">
    <location>
        <begin position="241"/>
        <end position="367"/>
    </location>
</feature>
<proteinExistence type="inferred from homology"/>
<dbReference type="Pfam" id="PF03176">
    <property type="entry name" value="MMPL"/>
    <property type="match status" value="2"/>
</dbReference>
<keyword evidence="10" id="KW-1185">Reference proteome</keyword>
<gene>
    <name evidence="9" type="ORF">ACFFN0_00090</name>
</gene>
<dbReference type="RefSeq" id="WP_238330433.1">
    <property type="nucleotide sequence ID" value="NZ_JBHMAX010000001.1"/>
</dbReference>
<sequence>MAGAHRPPRRPLLAALGRSTVRHRWWYLVTWSVLVVAAFVTALGLGPGPGLFDRLTSGAIEAPGDALVVQDVTSADADGPALIGSVTGADLQDPELVGAVAAFAEDAGEVDGVAGVEAPVLHPRWPAAPEALVAVRDQDPAGGAFLLTVELEPEVTFPQARDVLVGLETAYAGSLAERTEAVDWGGVPLLVDDITDQIQVDLQRGEGIALPISLVIMVVVFGGVLAALMPILGAVASIGGGLAILLGFSYLIDLDATVVNIVTVMGLALCIDYGLLLVSRFREELDAVAPGVRHRDLSAEQVEAAVVGALTTAGRTVLFSGLIVGIALSGLVLFEAPIMRAIGAAGVAVVVVALLVALTLVPALAATWARRLGHRRGAGAVTDDGVFSRLAWAVQRRPVVTVVASTAVLLALAWPALGLRLTSSGTDLLPPGADQRVFFEQLEEDYPLVAAPDVVVLAQAPDDEVEAWAETAAAVDGVLSVDPPQDLGTWPEDVPLAAGADADAPLVRLGVRVEEGPLGEPAREVVDALRAAPPPADGEVWVGGQAASLADFVDSVWDRAGWAAGWIAGATVVLLFLLSGSVVIPLKAVVLNVISLGASLGLTVLVFQHGNLEGLLGFESVGALESVIPLLVLAFGFGLSMDYEVFLLSRVIELHEQGQDDDTAVRLGVQRSGRIITSAALIMIVVFAGFAAGHMLAIKQTGFALAAAVLVDATLVRMLLVPATMTLLGRWNWWAPGWLRRVHARVGVSERAPARGV</sequence>
<feature type="transmembrane region" description="Helical" evidence="7">
    <location>
        <begin position="399"/>
        <end position="417"/>
    </location>
</feature>
<evidence type="ECO:0000313" key="9">
    <source>
        <dbReference type="EMBL" id="MFB9730442.1"/>
    </source>
</evidence>
<feature type="transmembrane region" description="Helical" evidence="7">
    <location>
        <begin position="675"/>
        <end position="697"/>
    </location>
</feature>
<keyword evidence="5 7" id="KW-1133">Transmembrane helix</keyword>
<dbReference type="EMBL" id="JBHMAX010000001">
    <property type="protein sequence ID" value="MFB9730442.1"/>
    <property type="molecule type" value="Genomic_DNA"/>
</dbReference>
<feature type="transmembrane region" description="Helical" evidence="7">
    <location>
        <begin position="235"/>
        <end position="252"/>
    </location>
</feature>
<feature type="transmembrane region" description="Helical" evidence="7">
    <location>
        <begin position="560"/>
        <end position="577"/>
    </location>
</feature>
<reference evidence="9 10" key="1">
    <citation type="submission" date="2024-09" db="EMBL/GenBank/DDBJ databases">
        <authorList>
            <person name="Sun Q."/>
            <person name="Mori K."/>
        </authorList>
    </citation>
    <scope>NUCLEOTIDE SEQUENCE [LARGE SCALE GENOMIC DNA]</scope>
    <source>
        <strain evidence="9 10">JCM 12763</strain>
    </source>
</reference>
<feature type="transmembrane region" description="Helical" evidence="7">
    <location>
        <begin position="208"/>
        <end position="228"/>
    </location>
</feature>
<dbReference type="SUPFAM" id="SSF82866">
    <property type="entry name" value="Multidrug efflux transporter AcrB transmembrane domain"/>
    <property type="match status" value="2"/>
</dbReference>
<dbReference type="PANTHER" id="PTHR33406:SF11">
    <property type="entry name" value="MEMBRANE PROTEIN SCO6666-RELATED"/>
    <property type="match status" value="1"/>
</dbReference>
<keyword evidence="4 7" id="KW-0812">Transmembrane</keyword>
<dbReference type="PANTHER" id="PTHR33406">
    <property type="entry name" value="MEMBRANE PROTEIN MJ1562-RELATED"/>
    <property type="match status" value="1"/>
</dbReference>
<dbReference type="InterPro" id="IPR004869">
    <property type="entry name" value="MMPL_dom"/>
</dbReference>